<dbReference type="RefSeq" id="WP_307518579.1">
    <property type="nucleotide sequence ID" value="NZ_JAUSZI010000002.1"/>
</dbReference>
<reference evidence="1 2" key="1">
    <citation type="submission" date="2023-07" db="EMBL/GenBank/DDBJ databases">
        <title>Comparative genomics of wheat-associated soil bacteria to identify genetic determinants of phenazine resistance.</title>
        <authorList>
            <person name="Mouncey N."/>
        </authorList>
    </citation>
    <scope>NUCLEOTIDE SEQUENCE [LARGE SCALE GENOMIC DNA]</scope>
    <source>
        <strain evidence="1 2">V2I4</strain>
    </source>
</reference>
<dbReference type="EMBL" id="JAUSZI010000002">
    <property type="protein sequence ID" value="MDQ1023504.1"/>
    <property type="molecule type" value="Genomic_DNA"/>
</dbReference>
<gene>
    <name evidence="1" type="ORF">QF035_001086</name>
</gene>
<evidence type="ECO:0000313" key="2">
    <source>
        <dbReference type="Proteomes" id="UP001230328"/>
    </source>
</evidence>
<dbReference type="Proteomes" id="UP001230328">
    <property type="component" value="Unassembled WGS sequence"/>
</dbReference>
<organism evidence="1 2">
    <name type="scientific">Streptomyces umbrinus</name>
    <dbReference type="NCBI Taxonomy" id="67370"/>
    <lineage>
        <taxon>Bacteria</taxon>
        <taxon>Bacillati</taxon>
        <taxon>Actinomycetota</taxon>
        <taxon>Actinomycetes</taxon>
        <taxon>Kitasatosporales</taxon>
        <taxon>Streptomycetaceae</taxon>
        <taxon>Streptomyces</taxon>
        <taxon>Streptomyces phaeochromogenes group</taxon>
    </lineage>
</organism>
<comment type="caution">
    <text evidence="1">The sequence shown here is derived from an EMBL/GenBank/DDBJ whole genome shotgun (WGS) entry which is preliminary data.</text>
</comment>
<name>A0ABU0SIY1_9ACTN</name>
<evidence type="ECO:0000313" key="1">
    <source>
        <dbReference type="EMBL" id="MDQ1023504.1"/>
    </source>
</evidence>
<keyword evidence="2" id="KW-1185">Reference proteome</keyword>
<sequence length="40" mass="4214">MHAPVAAHLARSHRVGSQVLHTPAPFGEVLLSGRWSADGP</sequence>
<accession>A0ABU0SIY1</accession>
<protein>
    <submittedName>
        <fullName evidence="1">Uncharacterized protein</fullName>
    </submittedName>
</protein>
<proteinExistence type="predicted"/>